<keyword evidence="6" id="KW-0472">Membrane</keyword>
<reference evidence="8 9" key="1">
    <citation type="journal article" date="2023" name="Life. Sci Alliance">
        <title>Evolutionary insights into 3D genome organization and epigenetic landscape of Vigna mungo.</title>
        <authorList>
            <person name="Junaid A."/>
            <person name="Singh B."/>
            <person name="Bhatia S."/>
        </authorList>
    </citation>
    <scope>NUCLEOTIDE SEQUENCE [LARGE SCALE GENOMIC DNA]</scope>
    <source>
        <strain evidence="8">Urdbean</strain>
    </source>
</reference>
<accession>A0AAQ3RIH7</accession>
<name>A0AAQ3RIH7_VIGMU</name>
<dbReference type="Pfam" id="PF02362">
    <property type="entry name" value="B3"/>
    <property type="match status" value="1"/>
</dbReference>
<organism evidence="8 9">
    <name type="scientific">Vigna mungo</name>
    <name type="common">Black gram</name>
    <name type="synonym">Phaseolus mungo</name>
    <dbReference type="NCBI Taxonomy" id="3915"/>
    <lineage>
        <taxon>Eukaryota</taxon>
        <taxon>Viridiplantae</taxon>
        <taxon>Streptophyta</taxon>
        <taxon>Embryophyta</taxon>
        <taxon>Tracheophyta</taxon>
        <taxon>Spermatophyta</taxon>
        <taxon>Magnoliopsida</taxon>
        <taxon>eudicotyledons</taxon>
        <taxon>Gunneridae</taxon>
        <taxon>Pentapetalae</taxon>
        <taxon>rosids</taxon>
        <taxon>fabids</taxon>
        <taxon>Fabales</taxon>
        <taxon>Fabaceae</taxon>
        <taxon>Papilionoideae</taxon>
        <taxon>50 kb inversion clade</taxon>
        <taxon>NPAAA clade</taxon>
        <taxon>indigoferoid/millettioid clade</taxon>
        <taxon>Phaseoleae</taxon>
        <taxon>Vigna</taxon>
    </lineage>
</organism>
<comment type="subcellular location">
    <subcellularLocation>
        <location evidence="1">Nucleus</location>
    </subcellularLocation>
</comment>
<evidence type="ECO:0000256" key="4">
    <source>
        <dbReference type="ARBA" id="ARBA00023163"/>
    </source>
</evidence>
<sequence length="216" mass="25337">MSSSDGSAIHFFKKIDEDTLRNGDLRIPRSFVSKNWQNISNPLNLLHKGAEWEVQWRKVGADIWLIEKWKKFAEFYSLDEDNLLMFKYVGMSRFEVVILHQTGLEIMYPLKEATLDNAENANGNSSLHFKKTESSLPRCRFYKKVKTNHRNPPNISEDVANRSGPSQRIKDELDEQHTNGFHITNFQKRGDTLDLWFFLFCFKILKILSPFVFLFV</sequence>
<dbReference type="PROSITE" id="PS50863">
    <property type="entry name" value="B3"/>
    <property type="match status" value="1"/>
</dbReference>
<dbReference type="SMART" id="SM01019">
    <property type="entry name" value="B3"/>
    <property type="match status" value="1"/>
</dbReference>
<keyword evidence="9" id="KW-1185">Reference proteome</keyword>
<evidence type="ECO:0000256" key="2">
    <source>
        <dbReference type="ARBA" id="ARBA00023015"/>
    </source>
</evidence>
<protein>
    <recommendedName>
        <fullName evidence="7">TF-B3 domain-containing protein</fullName>
    </recommendedName>
</protein>
<dbReference type="GO" id="GO:0003677">
    <property type="term" value="F:DNA binding"/>
    <property type="evidence" value="ECO:0007669"/>
    <property type="project" value="UniProtKB-KW"/>
</dbReference>
<dbReference type="GO" id="GO:0005634">
    <property type="term" value="C:nucleus"/>
    <property type="evidence" value="ECO:0007669"/>
    <property type="project" value="UniProtKB-SubCell"/>
</dbReference>
<keyword evidence="6" id="KW-0812">Transmembrane</keyword>
<dbReference type="Proteomes" id="UP001374535">
    <property type="component" value="Chromosome 9"/>
</dbReference>
<evidence type="ECO:0000256" key="3">
    <source>
        <dbReference type="ARBA" id="ARBA00023125"/>
    </source>
</evidence>
<keyword evidence="3" id="KW-0238">DNA-binding</keyword>
<dbReference type="InterPro" id="IPR015300">
    <property type="entry name" value="DNA-bd_pseudobarrel_sf"/>
</dbReference>
<evidence type="ECO:0000256" key="6">
    <source>
        <dbReference type="SAM" id="Phobius"/>
    </source>
</evidence>
<evidence type="ECO:0000256" key="5">
    <source>
        <dbReference type="ARBA" id="ARBA00023242"/>
    </source>
</evidence>
<dbReference type="Gene3D" id="2.40.330.10">
    <property type="entry name" value="DNA-binding pseudobarrel domain"/>
    <property type="match status" value="1"/>
</dbReference>
<dbReference type="PANTHER" id="PTHR31920">
    <property type="entry name" value="B3 DOMAIN-CONTAINING"/>
    <property type="match status" value="1"/>
</dbReference>
<proteinExistence type="predicted"/>
<evidence type="ECO:0000259" key="7">
    <source>
        <dbReference type="PROSITE" id="PS50863"/>
    </source>
</evidence>
<feature type="domain" description="TF-B3" evidence="7">
    <location>
        <begin position="10"/>
        <end position="102"/>
    </location>
</feature>
<dbReference type="InterPro" id="IPR050655">
    <property type="entry name" value="Plant_B3_domain"/>
</dbReference>
<dbReference type="SUPFAM" id="SSF101936">
    <property type="entry name" value="DNA-binding pseudobarrel domain"/>
    <property type="match status" value="1"/>
</dbReference>
<evidence type="ECO:0000313" key="9">
    <source>
        <dbReference type="Proteomes" id="UP001374535"/>
    </source>
</evidence>
<keyword evidence="2" id="KW-0805">Transcription regulation</keyword>
<dbReference type="PANTHER" id="PTHR31920:SF108">
    <property type="entry name" value="B3 DOMAIN-CONTAINING TRANSCRIPTION FACTOR VRN1-LIKE"/>
    <property type="match status" value="1"/>
</dbReference>
<dbReference type="CDD" id="cd10017">
    <property type="entry name" value="B3_DNA"/>
    <property type="match status" value="1"/>
</dbReference>
<evidence type="ECO:0000256" key="1">
    <source>
        <dbReference type="ARBA" id="ARBA00004123"/>
    </source>
</evidence>
<keyword evidence="4" id="KW-0804">Transcription</keyword>
<gene>
    <name evidence="8" type="ORF">V8G54_028769</name>
</gene>
<dbReference type="EMBL" id="CP144692">
    <property type="protein sequence ID" value="WVY96618.1"/>
    <property type="molecule type" value="Genomic_DNA"/>
</dbReference>
<feature type="transmembrane region" description="Helical" evidence="6">
    <location>
        <begin position="195"/>
        <end position="215"/>
    </location>
</feature>
<dbReference type="AlphaFoldDB" id="A0AAQ3RIH7"/>
<keyword evidence="5" id="KW-0539">Nucleus</keyword>
<keyword evidence="6" id="KW-1133">Transmembrane helix</keyword>
<evidence type="ECO:0000313" key="8">
    <source>
        <dbReference type="EMBL" id="WVY96618.1"/>
    </source>
</evidence>
<dbReference type="InterPro" id="IPR003340">
    <property type="entry name" value="B3_DNA-bd"/>
</dbReference>